<dbReference type="InterPro" id="IPR053009">
    <property type="entry name" value="Xanthocillin_Biosynth-Assoc"/>
</dbReference>
<feature type="transmembrane region" description="Helical" evidence="5">
    <location>
        <begin position="101"/>
        <end position="124"/>
    </location>
</feature>
<evidence type="ECO:0000313" key="7">
    <source>
        <dbReference type="EMBL" id="KAK3375322.1"/>
    </source>
</evidence>
<evidence type="ECO:0000256" key="4">
    <source>
        <dbReference type="ARBA" id="ARBA00023136"/>
    </source>
</evidence>
<gene>
    <name evidence="7" type="ORF">B0H63DRAFT_275997</name>
</gene>
<feature type="transmembrane region" description="Helical" evidence="5">
    <location>
        <begin position="162"/>
        <end position="183"/>
    </location>
</feature>
<feature type="domain" description="TMEM205-like" evidence="6">
    <location>
        <begin position="15"/>
        <end position="133"/>
    </location>
</feature>
<proteinExistence type="predicted"/>
<dbReference type="GO" id="GO:0016020">
    <property type="term" value="C:membrane"/>
    <property type="evidence" value="ECO:0007669"/>
    <property type="project" value="UniProtKB-SubCell"/>
</dbReference>
<keyword evidence="3 5" id="KW-1133">Transmembrane helix</keyword>
<dbReference type="EMBL" id="JAULSW010000007">
    <property type="protein sequence ID" value="KAK3375322.1"/>
    <property type="molecule type" value="Genomic_DNA"/>
</dbReference>
<evidence type="ECO:0000256" key="2">
    <source>
        <dbReference type="ARBA" id="ARBA00022692"/>
    </source>
</evidence>
<organism evidence="7 8">
    <name type="scientific">Podospora didyma</name>
    <dbReference type="NCBI Taxonomy" id="330526"/>
    <lineage>
        <taxon>Eukaryota</taxon>
        <taxon>Fungi</taxon>
        <taxon>Dikarya</taxon>
        <taxon>Ascomycota</taxon>
        <taxon>Pezizomycotina</taxon>
        <taxon>Sordariomycetes</taxon>
        <taxon>Sordariomycetidae</taxon>
        <taxon>Sordariales</taxon>
        <taxon>Podosporaceae</taxon>
        <taxon>Podospora</taxon>
    </lineage>
</organism>
<keyword evidence="8" id="KW-1185">Reference proteome</keyword>
<feature type="transmembrane region" description="Helical" evidence="5">
    <location>
        <begin position="61"/>
        <end position="81"/>
    </location>
</feature>
<feature type="transmembrane region" description="Helical" evidence="5">
    <location>
        <begin position="14"/>
        <end position="40"/>
    </location>
</feature>
<dbReference type="AlphaFoldDB" id="A0AAE0KFN3"/>
<evidence type="ECO:0000259" key="6">
    <source>
        <dbReference type="Pfam" id="PF13664"/>
    </source>
</evidence>
<protein>
    <recommendedName>
        <fullName evidence="6">TMEM205-like domain-containing protein</fullName>
    </recommendedName>
</protein>
<keyword evidence="2 5" id="KW-0812">Transmembrane</keyword>
<evidence type="ECO:0000256" key="3">
    <source>
        <dbReference type="ARBA" id="ARBA00022989"/>
    </source>
</evidence>
<evidence type="ECO:0000313" key="8">
    <source>
        <dbReference type="Proteomes" id="UP001285441"/>
    </source>
</evidence>
<sequence length="190" mass="19954">MAASGLLSPGPYHILSYGTLLGTTFFHTFVGGIFSFQVLARPQFSILMAKIFPVYFSLQTALPVVLALTYPAASAGAALLGGNGTSSLSGVSGVLDPANRWSVLVPIGTAFVTALANLAVIGPATTKCMDQRKLQEKKDGKRSYDAPPHSQEMAELNKKFSLLHGVSSVLNLASFLATAAYGFTLSARLV</sequence>
<evidence type="ECO:0000256" key="5">
    <source>
        <dbReference type="SAM" id="Phobius"/>
    </source>
</evidence>
<dbReference type="InterPro" id="IPR025423">
    <property type="entry name" value="TMEM205-like"/>
</dbReference>
<comment type="subcellular location">
    <subcellularLocation>
        <location evidence="1">Membrane</location>
    </subcellularLocation>
</comment>
<evidence type="ECO:0000256" key="1">
    <source>
        <dbReference type="ARBA" id="ARBA00004370"/>
    </source>
</evidence>
<dbReference type="Proteomes" id="UP001285441">
    <property type="component" value="Unassembled WGS sequence"/>
</dbReference>
<reference evidence="7" key="1">
    <citation type="journal article" date="2023" name="Mol. Phylogenet. Evol.">
        <title>Genome-scale phylogeny and comparative genomics of the fungal order Sordariales.</title>
        <authorList>
            <person name="Hensen N."/>
            <person name="Bonometti L."/>
            <person name="Westerberg I."/>
            <person name="Brannstrom I.O."/>
            <person name="Guillou S."/>
            <person name="Cros-Aarteil S."/>
            <person name="Calhoun S."/>
            <person name="Haridas S."/>
            <person name="Kuo A."/>
            <person name="Mondo S."/>
            <person name="Pangilinan J."/>
            <person name="Riley R."/>
            <person name="LaButti K."/>
            <person name="Andreopoulos B."/>
            <person name="Lipzen A."/>
            <person name="Chen C."/>
            <person name="Yan M."/>
            <person name="Daum C."/>
            <person name="Ng V."/>
            <person name="Clum A."/>
            <person name="Steindorff A."/>
            <person name="Ohm R.A."/>
            <person name="Martin F."/>
            <person name="Silar P."/>
            <person name="Natvig D.O."/>
            <person name="Lalanne C."/>
            <person name="Gautier V."/>
            <person name="Ament-Velasquez S.L."/>
            <person name="Kruys A."/>
            <person name="Hutchinson M.I."/>
            <person name="Powell A.J."/>
            <person name="Barry K."/>
            <person name="Miller A.N."/>
            <person name="Grigoriev I.V."/>
            <person name="Debuchy R."/>
            <person name="Gladieux P."/>
            <person name="Hiltunen Thoren M."/>
            <person name="Johannesson H."/>
        </authorList>
    </citation>
    <scope>NUCLEOTIDE SEQUENCE</scope>
    <source>
        <strain evidence="7">CBS 232.78</strain>
    </source>
</reference>
<dbReference type="PANTHER" id="PTHR23241">
    <property type="entry name" value="LATE EMBRYOGENESIS ABUNDANT PLANTS LEA-RELATED"/>
    <property type="match status" value="1"/>
</dbReference>
<name>A0AAE0KFN3_9PEZI</name>
<dbReference type="Pfam" id="PF13664">
    <property type="entry name" value="DUF4149"/>
    <property type="match status" value="1"/>
</dbReference>
<accession>A0AAE0KFN3</accession>
<reference evidence="7" key="2">
    <citation type="submission" date="2023-06" db="EMBL/GenBank/DDBJ databases">
        <authorList>
            <consortium name="Lawrence Berkeley National Laboratory"/>
            <person name="Haridas S."/>
            <person name="Hensen N."/>
            <person name="Bonometti L."/>
            <person name="Westerberg I."/>
            <person name="Brannstrom I.O."/>
            <person name="Guillou S."/>
            <person name="Cros-Aarteil S."/>
            <person name="Calhoun S."/>
            <person name="Kuo A."/>
            <person name="Mondo S."/>
            <person name="Pangilinan J."/>
            <person name="Riley R."/>
            <person name="LaButti K."/>
            <person name="Andreopoulos B."/>
            <person name="Lipzen A."/>
            <person name="Chen C."/>
            <person name="Yanf M."/>
            <person name="Daum C."/>
            <person name="Ng V."/>
            <person name="Clum A."/>
            <person name="Steindorff A."/>
            <person name="Ohm R."/>
            <person name="Martin F."/>
            <person name="Silar P."/>
            <person name="Natvig D."/>
            <person name="Lalanne C."/>
            <person name="Gautier V."/>
            <person name="Ament-velasquez S.L."/>
            <person name="Kruys A."/>
            <person name="Hutchinson M.I."/>
            <person name="Powell A.J."/>
            <person name="Barry K."/>
            <person name="Miller A.N."/>
            <person name="Grigoriev I.V."/>
            <person name="Debuchy R."/>
            <person name="Gladieux P."/>
            <person name="Thoren M.H."/>
            <person name="Johannesson H."/>
        </authorList>
    </citation>
    <scope>NUCLEOTIDE SEQUENCE</scope>
    <source>
        <strain evidence="7">CBS 232.78</strain>
    </source>
</reference>
<dbReference type="PANTHER" id="PTHR23241:SF106">
    <property type="entry name" value="DUF4149 DOMAIN-CONTAINING PROTEIN"/>
    <property type="match status" value="1"/>
</dbReference>
<comment type="caution">
    <text evidence="7">The sequence shown here is derived from an EMBL/GenBank/DDBJ whole genome shotgun (WGS) entry which is preliminary data.</text>
</comment>
<keyword evidence="4 5" id="KW-0472">Membrane</keyword>